<dbReference type="GO" id="GO:0016779">
    <property type="term" value="F:nucleotidyltransferase activity"/>
    <property type="evidence" value="ECO:0007669"/>
    <property type="project" value="UniProtKB-KW"/>
</dbReference>
<proteinExistence type="predicted"/>
<dbReference type="Gene3D" id="3.40.50.620">
    <property type="entry name" value="HUPs"/>
    <property type="match status" value="1"/>
</dbReference>
<name>A0AAE3M724_9BACT</name>
<keyword evidence="1" id="KW-0808">Transferase</keyword>
<gene>
    <name evidence="4" type="ORF">OM075_16180</name>
</gene>
<evidence type="ECO:0000256" key="1">
    <source>
        <dbReference type="ARBA" id="ARBA00022679"/>
    </source>
</evidence>
<accession>A0AAE3M724</accession>
<dbReference type="AlphaFoldDB" id="A0AAE3M724"/>
<dbReference type="PANTHER" id="PTHR43793">
    <property type="entry name" value="FAD SYNTHASE"/>
    <property type="match status" value="1"/>
</dbReference>
<dbReference type="PANTHER" id="PTHR43793:SF1">
    <property type="entry name" value="FAD SYNTHASE"/>
    <property type="match status" value="1"/>
</dbReference>
<reference evidence="4" key="1">
    <citation type="submission" date="2022-10" db="EMBL/GenBank/DDBJ databases">
        <authorList>
            <person name="Yu W.X."/>
        </authorList>
    </citation>
    <scope>NUCLEOTIDE SEQUENCE</scope>
    <source>
        <strain evidence="4">AAT</strain>
    </source>
</reference>
<sequence length="191" mass="22394">MDILKVLNNLCTFQHEEDRIIIQPNKNTLEHLELLLNHFSSDDKWEIKEDGSIVITHRKRKKYNRVYTSGCYDLFHYGHLNIFQKSKEQCNYLIVGVSTDDLILKEKGRLPVIPFEERVKIIESIKYVDEVIPQVNKNKQEVVDNYNIDAISVGDDWKGRYPKVTCDMIYIPYTKSVSSTILKDTLNLTKK</sequence>
<dbReference type="Pfam" id="PF01467">
    <property type="entry name" value="CTP_transf_like"/>
    <property type="match status" value="1"/>
</dbReference>
<organism evidence="4 5">
    <name type="scientific">Plebeiibacterium sediminum</name>
    <dbReference type="NCBI Taxonomy" id="2992112"/>
    <lineage>
        <taxon>Bacteria</taxon>
        <taxon>Pseudomonadati</taxon>
        <taxon>Bacteroidota</taxon>
        <taxon>Bacteroidia</taxon>
        <taxon>Marinilabiliales</taxon>
        <taxon>Marinilabiliaceae</taxon>
        <taxon>Plebeiibacterium</taxon>
    </lineage>
</organism>
<evidence type="ECO:0000313" key="5">
    <source>
        <dbReference type="Proteomes" id="UP001209229"/>
    </source>
</evidence>
<dbReference type="NCBIfam" id="TIGR00125">
    <property type="entry name" value="cyt_tran_rel"/>
    <property type="match status" value="1"/>
</dbReference>
<dbReference type="RefSeq" id="WP_301191576.1">
    <property type="nucleotide sequence ID" value="NZ_JAPDPJ010000042.1"/>
</dbReference>
<dbReference type="Proteomes" id="UP001209229">
    <property type="component" value="Unassembled WGS sequence"/>
</dbReference>
<protein>
    <submittedName>
        <fullName evidence="4">Adenylyltransferase/cytidyltransferase family protein</fullName>
    </submittedName>
</protein>
<comment type="caution">
    <text evidence="4">The sequence shown here is derived from an EMBL/GenBank/DDBJ whole genome shotgun (WGS) entry which is preliminary data.</text>
</comment>
<evidence type="ECO:0000256" key="2">
    <source>
        <dbReference type="ARBA" id="ARBA00022695"/>
    </source>
</evidence>
<keyword evidence="2 4" id="KW-0548">Nucleotidyltransferase</keyword>
<dbReference type="EMBL" id="JAPDPJ010000042">
    <property type="protein sequence ID" value="MCW3788015.1"/>
    <property type="molecule type" value="Genomic_DNA"/>
</dbReference>
<dbReference type="InterPro" id="IPR050385">
    <property type="entry name" value="Archaeal_FAD_synthase"/>
</dbReference>
<keyword evidence="5" id="KW-1185">Reference proteome</keyword>
<dbReference type="SUPFAM" id="SSF52374">
    <property type="entry name" value="Nucleotidylyl transferase"/>
    <property type="match status" value="1"/>
</dbReference>
<evidence type="ECO:0000259" key="3">
    <source>
        <dbReference type="Pfam" id="PF01467"/>
    </source>
</evidence>
<evidence type="ECO:0000313" key="4">
    <source>
        <dbReference type="EMBL" id="MCW3788015.1"/>
    </source>
</evidence>
<dbReference type="InterPro" id="IPR004821">
    <property type="entry name" value="Cyt_trans-like"/>
</dbReference>
<feature type="domain" description="Cytidyltransferase-like" evidence="3">
    <location>
        <begin position="68"/>
        <end position="157"/>
    </location>
</feature>
<dbReference type="InterPro" id="IPR014729">
    <property type="entry name" value="Rossmann-like_a/b/a_fold"/>
</dbReference>